<dbReference type="Gene3D" id="3.40.50.12780">
    <property type="entry name" value="N-terminal domain of ligase-like"/>
    <property type="match status" value="1"/>
</dbReference>
<dbReference type="InterPro" id="IPR052979">
    <property type="entry name" value="Adenylate-forming_domain"/>
</dbReference>
<sequence>MSLHPLSLEDQQRFNLLSYGARHRAPFDCVHHAFEHHATTQPNAVAVEHLGDSITYAELDRQANILANHLRASGIRPGVRVCLLVQRSILMVVGIVAVLKAGGAYVPLDGAIVTQSTLEHVLKDSEAKLVLTMNEYVHRVPGSPAFCLEDIASLPQVVSKPDDTSAPTDSIYIIYTSGTTGKPKGVEVMHGNVTNLVCLEPGNIEMRPGRKVSQLLNVAFDMAAWEILGSLSNGCTLCVRGKSSKEWRAVMKMVDIVIATPSMMAPHDPADYPNIKVVATAGEPCPLPLAEKWAQSAHYYNCCGPTEVTIVNTVHLHAAGTFLTIGGPVPNTSVYVLDDDMKPVPVGEPGIMWAGGACVSKGYVNLPDKTSERYMLDPFVNDGSYMFNTGDLGRWRDNGELEHLGRVDDQVKVKGFRVELDGVSAAMQTCATVKNATALLIEGELWGFLTPVTVKVEPVTAAASLIQPYYAVPTQYITMDDFPYTSNGKIDKRALRQMALDKITREKAEKDAVAIVATKAEFYSPSAYDSKLLADILSNLSQPPPVYKMGIKEDAGAGTVITVQETAGSTPASSFVSDITEKGEVSSAHEAGNFWDGYLDDELPEKTHGHFVRNVRHQIFSLYRRFFGVVFVTNMAVFIATLAKGGANAQELGLIVVANLFCAILMRQDYVINAFFTVACAVPNTWPLAIRRVAGRVYHIGGFHSGCAISGVVWLILFTVQATRELLNKQQTSVATVAITYFILMLLIGIVLFAYPKVRTTHHDAFERTHRFLGWTATALVWCQVVLLTNDYRAPGETLGRALVHASPFWLVTVMTCSIILPWLRLRKVPVRAEVLSKHAIRLYFDYVTPRPGHFTRISDNPLMEWHGFATISEPGKTGYSLVVSRAGDWTSKMIEQPPKELWVRGVPCYGVLRITPLFRRVIFVATGSGIGPCAPCILEQRVPIRLLWTSPNVRQTFGDEFVDAILAASPGAVVYDTRKHGKPDMVKLTYRMVKEFNAEAVCIISNQKLTQKVVYGMTSRGIPAFGAIWDS</sequence>
<dbReference type="InterPro" id="IPR020845">
    <property type="entry name" value="AMP-binding_CS"/>
</dbReference>
<dbReference type="AlphaFoldDB" id="A0A5C2SF34"/>
<dbReference type="InterPro" id="IPR042099">
    <property type="entry name" value="ANL_N_sf"/>
</dbReference>
<evidence type="ECO:0000313" key="4">
    <source>
        <dbReference type="Proteomes" id="UP000313359"/>
    </source>
</evidence>
<dbReference type="NCBIfam" id="TIGR01733">
    <property type="entry name" value="AA-adenyl-dom"/>
    <property type="match status" value="1"/>
</dbReference>
<feature type="transmembrane region" description="Helical" evidence="1">
    <location>
        <begin position="772"/>
        <end position="790"/>
    </location>
</feature>
<dbReference type="InterPro" id="IPR000873">
    <property type="entry name" value="AMP-dep_synth/lig_dom"/>
</dbReference>
<proteinExistence type="predicted"/>
<feature type="domain" description="AMP-dependent synthetase/ligase" evidence="2">
    <location>
        <begin position="34"/>
        <end position="363"/>
    </location>
</feature>
<keyword evidence="1" id="KW-0472">Membrane</keyword>
<dbReference type="SUPFAM" id="SSF56801">
    <property type="entry name" value="Acetyl-CoA synthetase-like"/>
    <property type="match status" value="1"/>
</dbReference>
<dbReference type="PROSITE" id="PS00455">
    <property type="entry name" value="AMP_BINDING"/>
    <property type="match status" value="1"/>
</dbReference>
<dbReference type="STRING" id="1328759.A0A5C2SF34"/>
<dbReference type="PANTHER" id="PTHR33927">
    <property type="entry name" value="TRANSMEMBRANE PROTEIN"/>
    <property type="match status" value="1"/>
</dbReference>
<feature type="transmembrane region" description="Helical" evidence="1">
    <location>
        <begin position="672"/>
        <end position="690"/>
    </location>
</feature>
<feature type="transmembrane region" description="Helical" evidence="1">
    <location>
        <begin position="622"/>
        <end position="642"/>
    </location>
</feature>
<feature type="transmembrane region" description="Helical" evidence="1">
    <location>
        <begin position="697"/>
        <end position="720"/>
    </location>
</feature>
<dbReference type="Proteomes" id="UP000313359">
    <property type="component" value="Unassembled WGS sequence"/>
</dbReference>
<dbReference type="InterPro" id="IPR010071">
    <property type="entry name" value="AA_adenyl_dom"/>
</dbReference>
<dbReference type="FunFam" id="3.40.50.980:FF:000001">
    <property type="entry name" value="Non-ribosomal peptide synthetase"/>
    <property type="match status" value="1"/>
</dbReference>
<accession>A0A5C2SF34</accession>
<dbReference type="OrthoDB" id="408177at2759"/>
<evidence type="ECO:0000256" key="1">
    <source>
        <dbReference type="SAM" id="Phobius"/>
    </source>
</evidence>
<evidence type="ECO:0000259" key="2">
    <source>
        <dbReference type="Pfam" id="PF00501"/>
    </source>
</evidence>
<name>A0A5C2SF34_9APHY</name>
<keyword evidence="1" id="KW-1133">Transmembrane helix</keyword>
<organism evidence="3 4">
    <name type="scientific">Lentinus tigrinus ALCF2SS1-6</name>
    <dbReference type="NCBI Taxonomy" id="1328759"/>
    <lineage>
        <taxon>Eukaryota</taxon>
        <taxon>Fungi</taxon>
        <taxon>Dikarya</taxon>
        <taxon>Basidiomycota</taxon>
        <taxon>Agaricomycotina</taxon>
        <taxon>Agaricomycetes</taxon>
        <taxon>Polyporales</taxon>
        <taxon>Polyporaceae</taxon>
        <taxon>Lentinus</taxon>
    </lineage>
</organism>
<keyword evidence="4" id="KW-1185">Reference proteome</keyword>
<dbReference type="Gene3D" id="3.30.300.30">
    <property type="match status" value="1"/>
</dbReference>
<dbReference type="PANTHER" id="PTHR33927:SF5">
    <property type="entry name" value="ENZYME, PUTATIVE (AFU_ORTHOLOGUE AFUA_8G01222)-RELATED"/>
    <property type="match status" value="1"/>
</dbReference>
<feature type="transmembrane region" description="Helical" evidence="1">
    <location>
        <begin position="802"/>
        <end position="824"/>
    </location>
</feature>
<dbReference type="InterPro" id="IPR045851">
    <property type="entry name" value="AMP-bd_C_sf"/>
</dbReference>
<dbReference type="Pfam" id="PF00501">
    <property type="entry name" value="AMP-binding"/>
    <property type="match status" value="1"/>
</dbReference>
<evidence type="ECO:0000313" key="3">
    <source>
        <dbReference type="EMBL" id="RPD62362.1"/>
    </source>
</evidence>
<gene>
    <name evidence="3" type="ORF">L227DRAFT_585106</name>
</gene>
<keyword evidence="1" id="KW-0812">Transmembrane</keyword>
<reference evidence="3" key="1">
    <citation type="journal article" date="2018" name="Genome Biol. Evol.">
        <title>Genomics and development of Lentinus tigrinus, a white-rot wood-decaying mushroom with dimorphic fruiting bodies.</title>
        <authorList>
            <person name="Wu B."/>
            <person name="Xu Z."/>
            <person name="Knudson A."/>
            <person name="Carlson A."/>
            <person name="Chen N."/>
            <person name="Kovaka S."/>
            <person name="LaButti K."/>
            <person name="Lipzen A."/>
            <person name="Pennachio C."/>
            <person name="Riley R."/>
            <person name="Schakwitz W."/>
            <person name="Umezawa K."/>
            <person name="Ohm R.A."/>
            <person name="Grigoriev I.V."/>
            <person name="Nagy L.G."/>
            <person name="Gibbons J."/>
            <person name="Hibbett D."/>
        </authorList>
    </citation>
    <scope>NUCLEOTIDE SEQUENCE [LARGE SCALE GENOMIC DNA]</scope>
    <source>
        <strain evidence="3">ALCF2SS1-6</strain>
    </source>
</reference>
<protein>
    <submittedName>
        <fullName evidence="3">Nonribosomal peptide synthetase 12</fullName>
    </submittedName>
</protein>
<dbReference type="EMBL" id="ML122259">
    <property type="protein sequence ID" value="RPD62362.1"/>
    <property type="molecule type" value="Genomic_DNA"/>
</dbReference>
<feature type="transmembrane region" description="Helical" evidence="1">
    <location>
        <begin position="732"/>
        <end position="752"/>
    </location>
</feature>